<feature type="active site" evidence="4">
    <location>
        <position position="247"/>
    </location>
</feature>
<evidence type="ECO:0000259" key="7">
    <source>
        <dbReference type="Pfam" id="PF00171"/>
    </source>
</evidence>
<proteinExistence type="inferred from homology"/>
<dbReference type="InterPro" id="IPR016163">
    <property type="entry name" value="Ald_DH_C"/>
</dbReference>
<dbReference type="HOGENOM" id="CLU_005391_5_1_6"/>
<dbReference type="AlphaFoldDB" id="A0A0B4XPV3"/>
<reference evidence="8 9" key="1">
    <citation type="journal article" date="2012" name="J. Bacteriol.">
        <title>Genome sequence of an alkane-degrading bacterium, Alcanivorax pacificus type strain W11-5, isolated from deep sea sediment.</title>
        <authorList>
            <person name="Lai Q."/>
            <person name="Shao Z."/>
        </authorList>
    </citation>
    <scope>NUCLEOTIDE SEQUENCE [LARGE SCALE GENOMIC DNA]</scope>
    <source>
        <strain evidence="8 9">W11-5</strain>
    </source>
</reference>
<dbReference type="InterPro" id="IPR016161">
    <property type="entry name" value="Ald_DH/histidinol_DH"/>
</dbReference>
<evidence type="ECO:0000313" key="9">
    <source>
        <dbReference type="Proteomes" id="UP000006764"/>
    </source>
</evidence>
<dbReference type="PANTHER" id="PTHR11699">
    <property type="entry name" value="ALDEHYDE DEHYDROGENASE-RELATED"/>
    <property type="match status" value="1"/>
</dbReference>
<evidence type="ECO:0000256" key="4">
    <source>
        <dbReference type="PIRSR" id="PIRSR036492-1"/>
    </source>
</evidence>
<evidence type="ECO:0000256" key="6">
    <source>
        <dbReference type="RuleBase" id="RU003345"/>
    </source>
</evidence>
<dbReference type="KEGG" id="apac:S7S_09400"/>
<evidence type="ECO:0000256" key="5">
    <source>
        <dbReference type="PROSITE-ProRule" id="PRU10007"/>
    </source>
</evidence>
<dbReference type="RefSeq" id="WP_008735572.1">
    <property type="nucleotide sequence ID" value="NZ_CP004387.1"/>
</dbReference>
<dbReference type="InterPro" id="IPR029510">
    <property type="entry name" value="Ald_DH_CS_GLU"/>
</dbReference>
<feature type="active site" evidence="4 5">
    <location>
        <position position="213"/>
    </location>
</feature>
<evidence type="ECO:0000313" key="8">
    <source>
        <dbReference type="EMBL" id="AJD48292.1"/>
    </source>
</evidence>
<name>A0A0B4XPV3_9GAMM</name>
<evidence type="ECO:0000256" key="1">
    <source>
        <dbReference type="ARBA" id="ARBA00009986"/>
    </source>
</evidence>
<dbReference type="Gene3D" id="3.40.309.10">
    <property type="entry name" value="Aldehyde Dehydrogenase, Chain A, domain 2"/>
    <property type="match status" value="1"/>
</dbReference>
<dbReference type="Gene3D" id="3.40.605.10">
    <property type="entry name" value="Aldehyde Dehydrogenase, Chain A, domain 1"/>
    <property type="match status" value="1"/>
</dbReference>
<gene>
    <name evidence="8" type="ORF">S7S_09400</name>
</gene>
<dbReference type="InterPro" id="IPR012394">
    <property type="entry name" value="Aldehyde_DH_NAD(P)"/>
</dbReference>
<dbReference type="STRING" id="391936.S7S_09400"/>
<dbReference type="PROSITE" id="PS00070">
    <property type="entry name" value="ALDEHYDE_DEHYDR_CYS"/>
    <property type="match status" value="1"/>
</dbReference>
<dbReference type="Pfam" id="PF00171">
    <property type="entry name" value="Aldedh"/>
    <property type="match status" value="1"/>
</dbReference>
<feature type="domain" description="Aldehyde dehydrogenase" evidence="7">
    <location>
        <begin position="7"/>
        <end position="436"/>
    </location>
</feature>
<keyword evidence="9" id="KW-1185">Reference proteome</keyword>
<dbReference type="InterPro" id="IPR016160">
    <property type="entry name" value="Ald_DH_CS_CYS"/>
</dbReference>
<dbReference type="OrthoDB" id="9812625at2"/>
<protein>
    <recommendedName>
        <fullName evidence="3">Aldehyde dehydrogenase</fullName>
    </recommendedName>
</protein>
<keyword evidence="2 3" id="KW-0560">Oxidoreductase</keyword>
<dbReference type="PIRSF" id="PIRSF036492">
    <property type="entry name" value="ALDH"/>
    <property type="match status" value="1"/>
</dbReference>
<evidence type="ECO:0000256" key="3">
    <source>
        <dbReference type="PIRNR" id="PIRNR036492"/>
    </source>
</evidence>
<organism evidence="8 9">
    <name type="scientific">Isoalcanivorax pacificus W11-5</name>
    <dbReference type="NCBI Taxonomy" id="391936"/>
    <lineage>
        <taxon>Bacteria</taxon>
        <taxon>Pseudomonadati</taxon>
        <taxon>Pseudomonadota</taxon>
        <taxon>Gammaproteobacteria</taxon>
        <taxon>Oceanospirillales</taxon>
        <taxon>Alcanivoracaceae</taxon>
        <taxon>Isoalcanivorax</taxon>
    </lineage>
</organism>
<dbReference type="InterPro" id="IPR015590">
    <property type="entry name" value="Aldehyde_DH_dom"/>
</dbReference>
<dbReference type="GO" id="GO:0016620">
    <property type="term" value="F:oxidoreductase activity, acting on the aldehyde or oxo group of donors, NAD or NADP as acceptor"/>
    <property type="evidence" value="ECO:0007669"/>
    <property type="project" value="InterPro"/>
</dbReference>
<evidence type="ECO:0000256" key="2">
    <source>
        <dbReference type="ARBA" id="ARBA00023002"/>
    </source>
</evidence>
<dbReference type="GO" id="GO:0006081">
    <property type="term" value="P:aldehyde metabolic process"/>
    <property type="evidence" value="ECO:0007669"/>
    <property type="project" value="InterPro"/>
</dbReference>
<dbReference type="InterPro" id="IPR016162">
    <property type="entry name" value="Ald_DH_N"/>
</dbReference>
<dbReference type="Proteomes" id="UP000006764">
    <property type="component" value="Chromosome"/>
</dbReference>
<dbReference type="EMBL" id="CP004387">
    <property type="protein sequence ID" value="AJD48292.1"/>
    <property type="molecule type" value="Genomic_DNA"/>
</dbReference>
<sequence>MNMPLEMDPALIRARAAADALRGAPLQERLNELHVLMTRIRDRQEDIVTRIMADTCKSRTDALVSEIMGVLDYLHWLVKAAPGALGEEKAATPLALMGKKSRIWYEPLGVVLVITPWNYPFHIAMTAIAPAFAAGNAVILKPSEHTPLTGLFEELVDGLPWLSRALLVEQGDGARAESLIAARPDKICFTGSTRTGQRILAQAAPLLVPVELELGGKDAMLVFDDVNLARTCAGALWGAFTNAGQSCTAVERLYVQDSIYDEVVARLRAGIDALVVNDGDDGDADLGAMTTDFQCDIVERQLADARAKGAIVHGGGRVAGTRLLRPALVTGVTADMLLMQEETFGPVLPVLPFRDEQDAIAQANDSVFGLSASVWSKDIERARRVAAALRVGAVSINNVMLTEGNPALPFGGTGQSGYGRVKGIEGLRAMTRSKAVLIDSQSKKIEANWYPYTRAKYRLFGELIGGLFGRGLGALLRFARAGLKLENLAQKPRHPDA</sequence>
<accession>A0A0B4XPV3</accession>
<comment type="similarity">
    <text evidence="1 3 6">Belongs to the aldehyde dehydrogenase family.</text>
</comment>
<dbReference type="SUPFAM" id="SSF53720">
    <property type="entry name" value="ALDH-like"/>
    <property type="match status" value="1"/>
</dbReference>
<dbReference type="PROSITE" id="PS00687">
    <property type="entry name" value="ALDEHYDE_DEHYDR_GLU"/>
    <property type="match status" value="1"/>
</dbReference>